<name>A0A075GFB2_9ARCH</name>
<sequence>MKAKFSTKCNVCDAFIQKGKEIVKNEKGNWIHKHCANEILEIP</sequence>
<dbReference type="EMBL" id="KF900660">
    <property type="protein sequence ID" value="AIF02746.1"/>
    <property type="molecule type" value="Genomic_DNA"/>
</dbReference>
<protein>
    <submittedName>
        <fullName evidence="1">Uncharacterized protein</fullName>
    </submittedName>
</protein>
<proteinExistence type="predicted"/>
<accession>A0A075GFB2</accession>
<organism evidence="1">
    <name type="scientific">uncultured marine thaumarchaeote KM3_15_A07</name>
    <dbReference type="NCBI Taxonomy" id="1456025"/>
    <lineage>
        <taxon>Archaea</taxon>
        <taxon>Nitrososphaerota</taxon>
        <taxon>environmental samples</taxon>
    </lineage>
</organism>
<evidence type="ECO:0000313" key="1">
    <source>
        <dbReference type="EMBL" id="AIF02746.1"/>
    </source>
</evidence>
<dbReference type="AlphaFoldDB" id="A0A075GFB2"/>
<reference evidence="1" key="1">
    <citation type="journal article" date="2014" name="Genome Biol. Evol.">
        <title>Pangenome evidence for extensive interdomain horizontal transfer affecting lineage core and shell genes in uncultured planktonic thaumarchaeota and euryarchaeota.</title>
        <authorList>
            <person name="Deschamps P."/>
            <person name="Zivanovic Y."/>
            <person name="Moreira D."/>
            <person name="Rodriguez-Valera F."/>
            <person name="Lopez-Garcia P."/>
        </authorList>
    </citation>
    <scope>NUCLEOTIDE SEQUENCE</scope>
</reference>